<keyword evidence="5" id="KW-0325">Glycoprotein</keyword>
<evidence type="ECO:0000256" key="4">
    <source>
        <dbReference type="ARBA" id="ARBA00023001"/>
    </source>
</evidence>
<dbReference type="CDD" id="cd07999">
    <property type="entry name" value="GH7_CBH_EG"/>
    <property type="match status" value="1"/>
</dbReference>
<keyword evidence="13" id="KW-1185">Reference proteome</keyword>
<dbReference type="Proteomes" id="UP000635477">
    <property type="component" value="Unassembled WGS sequence"/>
</dbReference>
<keyword evidence="3 9" id="KW-0378">Hydrolase</keyword>
<reference evidence="12" key="1">
    <citation type="journal article" date="2020" name="BMC Genomics">
        <title>Correction to: Identification and distribution of gene clusters required for synthesis of sphingolipid metabolism inhibitors in diverse species of the filamentous fungus Fusarium.</title>
        <authorList>
            <person name="Kim H.S."/>
            <person name="Lohmar J.M."/>
            <person name="Busman M."/>
            <person name="Brown D.W."/>
            <person name="Naumann T.A."/>
            <person name="Divon H.H."/>
            <person name="Lysoe E."/>
            <person name="Uhlig S."/>
            <person name="Proctor R.H."/>
        </authorList>
    </citation>
    <scope>NUCLEOTIDE SEQUENCE</scope>
    <source>
        <strain evidence="12">NRRL 22465</strain>
    </source>
</reference>
<keyword evidence="7 9" id="KW-0326">Glycosidase</keyword>
<dbReference type="InterPro" id="IPR037019">
    <property type="entry name" value="Glyco_hydro_7_sf"/>
</dbReference>
<feature type="signal peptide" evidence="11">
    <location>
        <begin position="1"/>
        <end position="18"/>
    </location>
</feature>
<keyword evidence="4 9" id="KW-0136">Cellulose degradation</keyword>
<evidence type="ECO:0000256" key="1">
    <source>
        <dbReference type="ARBA" id="ARBA00000966"/>
    </source>
</evidence>
<evidence type="ECO:0000256" key="2">
    <source>
        <dbReference type="ARBA" id="ARBA00006044"/>
    </source>
</evidence>
<dbReference type="SUPFAM" id="SSF49899">
    <property type="entry name" value="Concanavalin A-like lectins/glucanases"/>
    <property type="match status" value="1"/>
</dbReference>
<gene>
    <name evidence="12" type="ORF">FZEAL_7571</name>
</gene>
<name>A0A8H4UG65_9HYPO</name>
<feature type="compositionally biased region" description="Basic residues" evidence="10">
    <location>
        <begin position="431"/>
        <end position="447"/>
    </location>
</feature>
<evidence type="ECO:0000256" key="9">
    <source>
        <dbReference type="RuleBase" id="RU361164"/>
    </source>
</evidence>
<evidence type="ECO:0000256" key="5">
    <source>
        <dbReference type="ARBA" id="ARBA00023180"/>
    </source>
</evidence>
<keyword evidence="8 9" id="KW-0624">Polysaccharide degradation</keyword>
<keyword evidence="11" id="KW-0732">Signal</keyword>
<dbReference type="InterPro" id="IPR013320">
    <property type="entry name" value="ConA-like_dom_sf"/>
</dbReference>
<evidence type="ECO:0000256" key="10">
    <source>
        <dbReference type="SAM" id="MobiDB-lite"/>
    </source>
</evidence>
<comment type="caution">
    <text evidence="12">The sequence shown here is derived from an EMBL/GenBank/DDBJ whole genome shotgun (WGS) entry which is preliminary data.</text>
</comment>
<feature type="chain" id="PRO_5034141728" description="Glucanase" evidence="11">
    <location>
        <begin position="19"/>
        <end position="447"/>
    </location>
</feature>
<dbReference type="GO" id="GO:0008810">
    <property type="term" value="F:cellulase activity"/>
    <property type="evidence" value="ECO:0007669"/>
    <property type="project" value="UniProtKB-EC"/>
</dbReference>
<organism evidence="12 13">
    <name type="scientific">Fusarium zealandicum</name>
    <dbReference type="NCBI Taxonomy" id="1053134"/>
    <lineage>
        <taxon>Eukaryota</taxon>
        <taxon>Fungi</taxon>
        <taxon>Dikarya</taxon>
        <taxon>Ascomycota</taxon>
        <taxon>Pezizomycotina</taxon>
        <taxon>Sordariomycetes</taxon>
        <taxon>Hypocreomycetidae</taxon>
        <taxon>Hypocreales</taxon>
        <taxon>Nectriaceae</taxon>
        <taxon>Fusarium</taxon>
        <taxon>Fusarium staphyleae species complex</taxon>
    </lineage>
</organism>
<evidence type="ECO:0000313" key="12">
    <source>
        <dbReference type="EMBL" id="KAF4975681.1"/>
    </source>
</evidence>
<dbReference type="PANTHER" id="PTHR33753:SF1">
    <property type="entry name" value="ENDO-BETA-1,4-GLUCANASE CELB"/>
    <property type="match status" value="1"/>
</dbReference>
<dbReference type="InterPro" id="IPR001722">
    <property type="entry name" value="Glyco_hydro_7"/>
</dbReference>
<dbReference type="EMBL" id="JABEYC010000617">
    <property type="protein sequence ID" value="KAF4975681.1"/>
    <property type="molecule type" value="Genomic_DNA"/>
</dbReference>
<comment type="catalytic activity">
    <reaction evidence="1">
        <text>Endohydrolysis of (1-&gt;4)-beta-D-glucosidic linkages in cellulose, lichenin and cereal beta-D-glucans.</text>
        <dbReference type="EC" id="3.2.1.4"/>
    </reaction>
</comment>
<keyword evidence="6" id="KW-0119">Carbohydrate metabolism</keyword>
<evidence type="ECO:0000256" key="8">
    <source>
        <dbReference type="ARBA" id="ARBA00023326"/>
    </source>
</evidence>
<reference evidence="12" key="2">
    <citation type="submission" date="2020-05" db="EMBL/GenBank/DDBJ databases">
        <authorList>
            <person name="Kim H.-S."/>
            <person name="Proctor R.H."/>
            <person name="Brown D.W."/>
        </authorList>
    </citation>
    <scope>NUCLEOTIDE SEQUENCE</scope>
    <source>
        <strain evidence="12">NRRL 22465</strain>
    </source>
</reference>
<dbReference type="Gene3D" id="2.70.100.10">
    <property type="entry name" value="Glycoside hydrolase, family 7, domain"/>
    <property type="match status" value="1"/>
</dbReference>
<comment type="similarity">
    <text evidence="2 9">Belongs to the glycosyl hydrolase 7 (cellulase C) family.</text>
</comment>
<dbReference type="PRINTS" id="PR00734">
    <property type="entry name" value="GLHYDRLASE7"/>
</dbReference>
<sequence length="447" mass="49596">MVSSTLLILSLAAQFVVGQTPSNVTEVHPRLDTFRCTVREGCKKHTNYLVVDSSQHPIHQATNDGHCGEWGNAANATACPDAESCAKNCIIEGISDYRTHGVITSGSEVRLQQLYRNTTVSPRIYLLEENQEQYDMLYLTGGEFTFDVEMDKLPCGMNSALYLSEMRQDGGKGLSPHNKAGPYYGTGYCDAQCFVTPFINGFANTEGYGACCGELDIWEANSRATHIAPHPCSEEGLYECSGDECGPKGTCDKTGCAWNPNRLNQTNYYGRDDTFKVDTTRKFTVVSQFLADKKGDLKSMHRHYVQDNKLIQSAVVNITGPPEINFMNDEYCEATEATDFMRLGGMKGMGDAMTRGMVLVMSIWWDDAGNMSWLDQGNSGPCDATEGNPKNIVKVEPHPEVIFSNIRVGEINSTFSLGSPYGSSGWLNKESHRRSRHQHKHQHRRSL</sequence>
<evidence type="ECO:0000256" key="6">
    <source>
        <dbReference type="ARBA" id="ARBA00023277"/>
    </source>
</evidence>
<dbReference type="PANTHER" id="PTHR33753">
    <property type="entry name" value="1,4-BETA-D-GLUCAN CELLOBIOHYDROLASE B"/>
    <property type="match status" value="1"/>
</dbReference>
<protein>
    <recommendedName>
        <fullName evidence="9">Glucanase</fullName>
        <ecNumber evidence="9">3.2.1.-</ecNumber>
    </recommendedName>
</protein>
<accession>A0A8H4UG65</accession>
<evidence type="ECO:0000256" key="7">
    <source>
        <dbReference type="ARBA" id="ARBA00023295"/>
    </source>
</evidence>
<evidence type="ECO:0000256" key="11">
    <source>
        <dbReference type="SAM" id="SignalP"/>
    </source>
</evidence>
<dbReference type="AlphaFoldDB" id="A0A8H4UG65"/>
<dbReference type="EC" id="3.2.1.-" evidence="9"/>
<dbReference type="GO" id="GO:0030245">
    <property type="term" value="P:cellulose catabolic process"/>
    <property type="evidence" value="ECO:0007669"/>
    <property type="project" value="UniProtKB-KW"/>
</dbReference>
<dbReference type="Pfam" id="PF00840">
    <property type="entry name" value="Glyco_hydro_7"/>
    <property type="match status" value="1"/>
</dbReference>
<feature type="region of interest" description="Disordered" evidence="10">
    <location>
        <begin position="427"/>
        <end position="447"/>
    </location>
</feature>
<evidence type="ECO:0000313" key="13">
    <source>
        <dbReference type="Proteomes" id="UP000635477"/>
    </source>
</evidence>
<proteinExistence type="inferred from homology"/>
<evidence type="ECO:0000256" key="3">
    <source>
        <dbReference type="ARBA" id="ARBA00022801"/>
    </source>
</evidence>
<dbReference type="OrthoDB" id="412382at2759"/>